<evidence type="ECO:0000313" key="3">
    <source>
        <dbReference type="EMBL" id="CAF0910081.1"/>
    </source>
</evidence>
<feature type="compositionally biased region" description="Polar residues" evidence="1">
    <location>
        <begin position="321"/>
        <end position="350"/>
    </location>
</feature>
<protein>
    <submittedName>
        <fullName evidence="2">Uncharacterized protein</fullName>
    </submittedName>
</protein>
<feature type="compositionally biased region" description="Polar residues" evidence="1">
    <location>
        <begin position="297"/>
        <end position="310"/>
    </location>
</feature>
<evidence type="ECO:0000313" key="5">
    <source>
        <dbReference type="EMBL" id="CAF3689219.1"/>
    </source>
</evidence>
<feature type="compositionally biased region" description="Basic and acidic residues" evidence="1">
    <location>
        <begin position="74"/>
        <end position="89"/>
    </location>
</feature>
<dbReference type="Proteomes" id="UP000681722">
    <property type="component" value="Unassembled WGS sequence"/>
</dbReference>
<feature type="compositionally biased region" description="Polar residues" evidence="1">
    <location>
        <begin position="90"/>
        <end position="101"/>
    </location>
</feature>
<dbReference type="EMBL" id="CAJOBC010000497">
    <property type="protein sequence ID" value="CAF3593506.1"/>
    <property type="molecule type" value="Genomic_DNA"/>
</dbReference>
<dbReference type="Proteomes" id="UP000682733">
    <property type="component" value="Unassembled WGS sequence"/>
</dbReference>
<name>A0A813TDY0_9BILA</name>
<evidence type="ECO:0000313" key="2">
    <source>
        <dbReference type="EMBL" id="CAF0807970.1"/>
    </source>
</evidence>
<proteinExistence type="predicted"/>
<evidence type="ECO:0000256" key="1">
    <source>
        <dbReference type="SAM" id="MobiDB-lite"/>
    </source>
</evidence>
<feature type="region of interest" description="Disordered" evidence="1">
    <location>
        <begin position="31"/>
        <end position="188"/>
    </location>
</feature>
<sequence>MASDMATDWFQPKVSYEEKVRFCAELLKSVGKNSPSHKLRLPTQFKQQKIPKSTDEDIGQGKSGNRRKSPSRSRVFEDQNFKLKDEQKSSWKSLETRSSQAKELLSAQPADSFSRTKQPQKNNQTSHTSLRKKIEASPTASASRHSASEQLMKTTAQDGSETSFYQPSKMSLIKTKTQSPTRSLQKAKRRQGDCSKLLGNEDTSQVVPLPVVVTKRRAFAYAVREAICVLHKENSQATYDNILEYILARFDDLGTNEEAVIRKINFTLKMGTVYGKLTYDGKVYGIGHGVLKLMSESKNGRNTTQNCSLERTTKRKDKQYFSDTTESFEPQTIKSRSSQSIFSNFDKQSR</sequence>
<dbReference type="EMBL" id="CAJOBA010003670">
    <property type="protein sequence ID" value="CAF3689219.1"/>
    <property type="molecule type" value="Genomic_DNA"/>
</dbReference>
<reference evidence="2" key="1">
    <citation type="submission" date="2021-02" db="EMBL/GenBank/DDBJ databases">
        <authorList>
            <person name="Nowell W R."/>
        </authorList>
    </citation>
    <scope>NUCLEOTIDE SEQUENCE</scope>
</reference>
<dbReference type="EMBL" id="CAJNOK010003671">
    <property type="protein sequence ID" value="CAF0910081.1"/>
    <property type="molecule type" value="Genomic_DNA"/>
</dbReference>
<keyword evidence="6" id="KW-1185">Reference proteome</keyword>
<dbReference type="Proteomes" id="UP000677228">
    <property type="component" value="Unassembled WGS sequence"/>
</dbReference>
<organism evidence="2 6">
    <name type="scientific">Didymodactylos carnosus</name>
    <dbReference type="NCBI Taxonomy" id="1234261"/>
    <lineage>
        <taxon>Eukaryota</taxon>
        <taxon>Metazoa</taxon>
        <taxon>Spiralia</taxon>
        <taxon>Gnathifera</taxon>
        <taxon>Rotifera</taxon>
        <taxon>Eurotatoria</taxon>
        <taxon>Bdelloidea</taxon>
        <taxon>Philodinida</taxon>
        <taxon>Philodinidae</taxon>
        <taxon>Didymodactylos</taxon>
    </lineage>
</organism>
<feature type="compositionally biased region" description="Polar residues" evidence="1">
    <location>
        <begin position="138"/>
        <end position="184"/>
    </location>
</feature>
<feature type="region of interest" description="Disordered" evidence="1">
    <location>
        <begin position="297"/>
        <end position="350"/>
    </location>
</feature>
<gene>
    <name evidence="2" type="ORF">GPM918_LOCUS3877</name>
    <name evidence="3" type="ORF">OVA965_LOCUS10074</name>
    <name evidence="4" type="ORF">SRO942_LOCUS3877</name>
    <name evidence="5" type="ORF">TMI583_LOCUS10066</name>
</gene>
<dbReference type="AlphaFoldDB" id="A0A813TDY0"/>
<comment type="caution">
    <text evidence="2">The sequence shown here is derived from an EMBL/GenBank/DDBJ whole genome shotgun (WGS) entry which is preliminary data.</text>
</comment>
<accession>A0A813TDY0</accession>
<dbReference type="Proteomes" id="UP000663829">
    <property type="component" value="Unassembled WGS sequence"/>
</dbReference>
<evidence type="ECO:0000313" key="6">
    <source>
        <dbReference type="Proteomes" id="UP000663829"/>
    </source>
</evidence>
<evidence type="ECO:0000313" key="4">
    <source>
        <dbReference type="EMBL" id="CAF3593506.1"/>
    </source>
</evidence>
<dbReference type="EMBL" id="CAJNOQ010000497">
    <property type="protein sequence ID" value="CAF0807970.1"/>
    <property type="molecule type" value="Genomic_DNA"/>
</dbReference>
<feature type="compositionally biased region" description="Polar residues" evidence="1">
    <location>
        <begin position="109"/>
        <end position="128"/>
    </location>
</feature>